<evidence type="ECO:0000259" key="1">
    <source>
        <dbReference type="Pfam" id="PF02589"/>
    </source>
</evidence>
<feature type="domain" description="LUD" evidence="1">
    <location>
        <begin position="7"/>
        <end position="175"/>
    </location>
</feature>
<proteinExistence type="predicted"/>
<dbReference type="PANTHER" id="PTHR43682:SF1">
    <property type="entry name" value="LACTATE UTILIZATION PROTEIN C"/>
    <property type="match status" value="1"/>
</dbReference>
<name>A0AAU0UKF2_9FIRM</name>
<keyword evidence="3" id="KW-1185">Reference proteome</keyword>
<evidence type="ECO:0000313" key="3">
    <source>
        <dbReference type="Proteomes" id="UP001329915"/>
    </source>
</evidence>
<reference evidence="2 3" key="1">
    <citation type="submission" date="2023-04" db="EMBL/GenBank/DDBJ databases">
        <authorList>
            <person name="Hsu D."/>
        </authorList>
    </citation>
    <scope>NUCLEOTIDE SEQUENCE [LARGE SCALE GENOMIC DNA]</scope>
    <source>
        <strain evidence="2 3">MK1</strain>
    </source>
</reference>
<dbReference type="InterPro" id="IPR003741">
    <property type="entry name" value="LUD_dom"/>
</dbReference>
<protein>
    <submittedName>
        <fullName evidence="2">Lactate utilization protein</fullName>
    </submittedName>
</protein>
<dbReference type="Proteomes" id="UP001329915">
    <property type="component" value="Chromosome"/>
</dbReference>
<dbReference type="Pfam" id="PF02589">
    <property type="entry name" value="LUD_dom"/>
    <property type="match status" value="1"/>
</dbReference>
<organism evidence="2 3">
    <name type="scientific">Metallumcola ferriviriculae</name>
    <dbReference type="NCBI Taxonomy" id="3039180"/>
    <lineage>
        <taxon>Bacteria</taxon>
        <taxon>Bacillati</taxon>
        <taxon>Bacillota</taxon>
        <taxon>Clostridia</taxon>
        <taxon>Neomoorellales</taxon>
        <taxon>Desulfitibacteraceae</taxon>
        <taxon>Metallumcola</taxon>
    </lineage>
</organism>
<dbReference type="RefSeq" id="WP_366923561.1">
    <property type="nucleotide sequence ID" value="NZ_CP121694.1"/>
</dbReference>
<dbReference type="InterPro" id="IPR024185">
    <property type="entry name" value="FTHF_cligase-like_sf"/>
</dbReference>
<dbReference type="PANTHER" id="PTHR43682">
    <property type="entry name" value="LACTATE UTILIZATION PROTEIN C"/>
    <property type="match status" value="1"/>
</dbReference>
<accession>A0AAU0UKF2</accession>
<sequence length="180" mass="19045">MGKKLVSQFMEKAKAVSAEVTRVKDCRQAYDTVVQIINEAKVTKVGCPAALSKGLGTVLKENGIVSVSQCSPQEAAELEIGITPGQVGIAETGTVAHDASELFSRYFSMLCSTNIVLLSAAQIKGTMDEAIKDLENDGVQPGYTAFITGPSRTADIERVLTIGVHGPERLCIILIDGGEC</sequence>
<dbReference type="InterPro" id="IPR037171">
    <property type="entry name" value="NagB/RpiA_transferase-like"/>
</dbReference>
<dbReference type="AlphaFoldDB" id="A0AAU0UKF2"/>
<dbReference type="KEGG" id="dbc:MFMK1_000459"/>
<gene>
    <name evidence="2" type="ORF">MFMK1_000459</name>
</gene>
<dbReference type="SUPFAM" id="SSF100950">
    <property type="entry name" value="NagB/RpiA/CoA transferase-like"/>
    <property type="match status" value="1"/>
</dbReference>
<dbReference type="EMBL" id="CP121694">
    <property type="protein sequence ID" value="WRO20675.1"/>
    <property type="molecule type" value="Genomic_DNA"/>
</dbReference>
<evidence type="ECO:0000313" key="2">
    <source>
        <dbReference type="EMBL" id="WRO20675.1"/>
    </source>
</evidence>
<dbReference type="Gene3D" id="3.40.50.10420">
    <property type="entry name" value="NagB/RpiA/CoA transferase-like"/>
    <property type="match status" value="1"/>
</dbReference>